<sequence length="178" mass="20364">CFSSARLVFLHVFKQHLPKTTESSCQWTSCEKLVRKRWSLVSHMQDHHCSEPAMRAAFQRRLASAQQQSNVSTPAPHQPMIYPPDAAMQAIRRFSIKQPYAEFAEQREGPVSKHIRLTAALILRNICHFSSVGRRLVKRHEQDLSYNMMSAVEASTALSHCLWEIMQCCEQSSGPLKI</sequence>
<dbReference type="InterPro" id="IPR013087">
    <property type="entry name" value="Znf_C2H2_type"/>
</dbReference>
<evidence type="ECO:0000313" key="5">
    <source>
        <dbReference type="EMBL" id="CAG5132102.1"/>
    </source>
</evidence>
<dbReference type="PANTHER" id="PTHR22970">
    <property type="entry name" value="AT-RICH INTERACTIVE DOMAIN-CONTAINING PROTEIN 2"/>
    <property type="match status" value="1"/>
</dbReference>
<evidence type="ECO:0000256" key="3">
    <source>
        <dbReference type="ARBA" id="ARBA00023242"/>
    </source>
</evidence>
<accession>A0A8S3ZVX3</accession>
<evidence type="ECO:0000256" key="2">
    <source>
        <dbReference type="ARBA" id="ARBA00023163"/>
    </source>
</evidence>
<proteinExistence type="predicted"/>
<dbReference type="EMBL" id="CAJHNH020005090">
    <property type="protein sequence ID" value="CAG5132102.1"/>
    <property type="molecule type" value="Genomic_DNA"/>
</dbReference>
<organism evidence="5 6">
    <name type="scientific">Candidula unifasciata</name>
    <dbReference type="NCBI Taxonomy" id="100452"/>
    <lineage>
        <taxon>Eukaryota</taxon>
        <taxon>Metazoa</taxon>
        <taxon>Spiralia</taxon>
        <taxon>Lophotrochozoa</taxon>
        <taxon>Mollusca</taxon>
        <taxon>Gastropoda</taxon>
        <taxon>Heterobranchia</taxon>
        <taxon>Euthyneura</taxon>
        <taxon>Panpulmonata</taxon>
        <taxon>Eupulmonata</taxon>
        <taxon>Stylommatophora</taxon>
        <taxon>Helicina</taxon>
        <taxon>Helicoidea</taxon>
        <taxon>Geomitridae</taxon>
        <taxon>Candidula</taxon>
    </lineage>
</organism>
<keyword evidence="6" id="KW-1185">Reference proteome</keyword>
<feature type="non-terminal residue" evidence="5">
    <location>
        <position position="178"/>
    </location>
</feature>
<dbReference type="InterPro" id="IPR052406">
    <property type="entry name" value="Chromatin_Remodeling_Comp"/>
</dbReference>
<name>A0A8S3ZVX3_9EUPU</name>
<evidence type="ECO:0000313" key="6">
    <source>
        <dbReference type="Proteomes" id="UP000678393"/>
    </source>
</evidence>
<gene>
    <name evidence="5" type="ORF">CUNI_LOCUS17660</name>
</gene>
<evidence type="ECO:0000256" key="1">
    <source>
        <dbReference type="ARBA" id="ARBA00023015"/>
    </source>
</evidence>
<dbReference type="PANTHER" id="PTHR22970:SF14">
    <property type="entry name" value="AT-RICH INTERACTIVE DOMAIN-CONTAINING PROTEIN 2"/>
    <property type="match status" value="1"/>
</dbReference>
<reference evidence="5" key="1">
    <citation type="submission" date="2021-04" db="EMBL/GenBank/DDBJ databases">
        <authorList>
            <consortium name="Molecular Ecology Group"/>
        </authorList>
    </citation>
    <scope>NUCLEOTIDE SEQUENCE</scope>
</reference>
<protein>
    <recommendedName>
        <fullName evidence="4">C2H2-type domain-containing protein</fullName>
    </recommendedName>
</protein>
<dbReference type="AlphaFoldDB" id="A0A8S3ZVX3"/>
<keyword evidence="3" id="KW-0539">Nucleus</keyword>
<dbReference type="OrthoDB" id="338531at2759"/>
<comment type="caution">
    <text evidence="5">The sequence shown here is derived from an EMBL/GenBank/DDBJ whole genome shotgun (WGS) entry which is preliminary data.</text>
</comment>
<evidence type="ECO:0000259" key="4">
    <source>
        <dbReference type="PROSITE" id="PS00028"/>
    </source>
</evidence>
<keyword evidence="2" id="KW-0804">Transcription</keyword>
<keyword evidence="1" id="KW-0805">Transcription regulation</keyword>
<dbReference type="PROSITE" id="PS00028">
    <property type="entry name" value="ZINC_FINGER_C2H2_1"/>
    <property type="match status" value="1"/>
</dbReference>
<dbReference type="Proteomes" id="UP000678393">
    <property type="component" value="Unassembled WGS sequence"/>
</dbReference>
<feature type="domain" description="C2H2-type" evidence="4">
    <location>
        <begin position="25"/>
        <end position="48"/>
    </location>
</feature>